<reference evidence="1 2" key="1">
    <citation type="submission" date="2016-10" db="EMBL/GenBank/DDBJ databases">
        <authorList>
            <person name="de Groot N.N."/>
        </authorList>
    </citation>
    <scope>NUCLEOTIDE SEQUENCE [LARGE SCALE GENOMIC DNA]</scope>
    <source>
        <strain evidence="1 2">Nl14</strain>
    </source>
</reference>
<sequence length="121" mass="13715">MMRKMAGENGTVNDISSLRFLIPVPQYVNKGTPEDLNFRITPIYLKGISRVEFVIVSYPTRRPVYVDGDLSGYTNEVLQMDAGTHKFTLAPPEDCDPIFCEVMVKGTTVLLPMKIAFIRKW</sequence>
<name>A0A1I7HWN1_9PROT</name>
<evidence type="ECO:0000313" key="1">
    <source>
        <dbReference type="EMBL" id="SFU65051.1"/>
    </source>
</evidence>
<proteinExistence type="predicted"/>
<gene>
    <name evidence="1" type="ORF">SAMN05216417_11251</name>
</gene>
<evidence type="ECO:0000313" key="2">
    <source>
        <dbReference type="Proteomes" id="UP000182649"/>
    </source>
</evidence>
<organism evidence="1 2">
    <name type="scientific">Nitrosospira multiformis</name>
    <dbReference type="NCBI Taxonomy" id="1231"/>
    <lineage>
        <taxon>Bacteria</taxon>
        <taxon>Pseudomonadati</taxon>
        <taxon>Pseudomonadota</taxon>
        <taxon>Betaproteobacteria</taxon>
        <taxon>Nitrosomonadales</taxon>
        <taxon>Nitrosomonadaceae</taxon>
        <taxon>Nitrosospira</taxon>
    </lineage>
</organism>
<accession>A0A1I7HWN1</accession>
<protein>
    <recommendedName>
        <fullName evidence="3">PEGA domain-containing protein</fullName>
    </recommendedName>
</protein>
<evidence type="ECO:0008006" key="3">
    <source>
        <dbReference type="Google" id="ProtNLM"/>
    </source>
</evidence>
<dbReference type="AlphaFoldDB" id="A0A1I7HWN1"/>
<dbReference type="Proteomes" id="UP000182649">
    <property type="component" value="Unassembled WGS sequence"/>
</dbReference>
<dbReference type="EMBL" id="FPBZ01000012">
    <property type="protein sequence ID" value="SFU65051.1"/>
    <property type="molecule type" value="Genomic_DNA"/>
</dbReference>